<dbReference type="EMBL" id="KN835745">
    <property type="protein sequence ID" value="KIK34499.1"/>
    <property type="molecule type" value="Genomic_DNA"/>
</dbReference>
<organism evidence="2 3">
    <name type="scientific">Suillus luteus UH-Slu-Lm8-n1</name>
    <dbReference type="NCBI Taxonomy" id="930992"/>
    <lineage>
        <taxon>Eukaryota</taxon>
        <taxon>Fungi</taxon>
        <taxon>Dikarya</taxon>
        <taxon>Basidiomycota</taxon>
        <taxon>Agaricomycotina</taxon>
        <taxon>Agaricomycetes</taxon>
        <taxon>Agaricomycetidae</taxon>
        <taxon>Boletales</taxon>
        <taxon>Suillineae</taxon>
        <taxon>Suillaceae</taxon>
        <taxon>Suillus</taxon>
    </lineage>
</organism>
<dbReference type="HOGENOM" id="CLU_2819732_0_0_1"/>
<dbReference type="OrthoDB" id="45256at2759"/>
<dbReference type="InParanoid" id="A0A0D0A8R4"/>
<dbReference type="InterPro" id="IPR007306">
    <property type="entry name" value="Rit1"/>
</dbReference>
<feature type="non-terminal residue" evidence="2">
    <location>
        <position position="67"/>
    </location>
</feature>
<reference evidence="3" key="2">
    <citation type="submission" date="2015-01" db="EMBL/GenBank/DDBJ databases">
        <title>Evolutionary Origins and Diversification of the Mycorrhizal Mutualists.</title>
        <authorList>
            <consortium name="DOE Joint Genome Institute"/>
            <consortium name="Mycorrhizal Genomics Consortium"/>
            <person name="Kohler A."/>
            <person name="Kuo A."/>
            <person name="Nagy L.G."/>
            <person name="Floudas D."/>
            <person name="Copeland A."/>
            <person name="Barry K.W."/>
            <person name="Cichocki N."/>
            <person name="Veneault-Fourrey C."/>
            <person name="LaButti K."/>
            <person name="Lindquist E.A."/>
            <person name="Lipzen A."/>
            <person name="Lundell T."/>
            <person name="Morin E."/>
            <person name="Murat C."/>
            <person name="Riley R."/>
            <person name="Ohm R."/>
            <person name="Sun H."/>
            <person name="Tunlid A."/>
            <person name="Henrissat B."/>
            <person name="Grigoriev I.V."/>
            <person name="Hibbett D.S."/>
            <person name="Martin F."/>
        </authorList>
    </citation>
    <scope>NUCLEOTIDE SEQUENCE [LARGE SCALE GENOMIC DNA]</scope>
    <source>
        <strain evidence="3">UH-Slu-Lm8-n1</strain>
    </source>
</reference>
<gene>
    <name evidence="2" type="ORF">CY34DRAFT_67740</name>
</gene>
<evidence type="ECO:0000313" key="3">
    <source>
        <dbReference type="Proteomes" id="UP000054485"/>
    </source>
</evidence>
<dbReference type="Proteomes" id="UP000054485">
    <property type="component" value="Unassembled WGS sequence"/>
</dbReference>
<accession>A0A0D0A8R4</accession>
<name>A0A0D0A8R4_9AGAM</name>
<feature type="non-terminal residue" evidence="2">
    <location>
        <position position="1"/>
    </location>
</feature>
<dbReference type="AlphaFoldDB" id="A0A0D0A8R4"/>
<feature type="domain" description="Rit1 N-terminal" evidence="1">
    <location>
        <begin position="2"/>
        <end position="67"/>
    </location>
</feature>
<dbReference type="GO" id="GO:0043399">
    <property type="term" value="F:tRNA adenosine(64)-2'-O-ribosylphosphate transferase activity"/>
    <property type="evidence" value="ECO:0007669"/>
    <property type="project" value="InterPro"/>
</dbReference>
<evidence type="ECO:0000259" key="1">
    <source>
        <dbReference type="Pfam" id="PF17184"/>
    </source>
</evidence>
<evidence type="ECO:0000313" key="2">
    <source>
        <dbReference type="EMBL" id="KIK34499.1"/>
    </source>
</evidence>
<proteinExistence type="predicted"/>
<dbReference type="InterPro" id="IPR033449">
    <property type="entry name" value="Rit1_N"/>
</dbReference>
<dbReference type="GO" id="GO:0019988">
    <property type="term" value="P:charged-tRNA amino acid modification"/>
    <property type="evidence" value="ECO:0007669"/>
    <property type="project" value="InterPro"/>
</dbReference>
<dbReference type="Pfam" id="PF17184">
    <property type="entry name" value="Rit1_C"/>
    <property type="match status" value="1"/>
</dbReference>
<keyword evidence="3" id="KW-1185">Reference proteome</keyword>
<dbReference type="PANTHER" id="PTHR31811:SF0">
    <property type="entry name" value="TRNA A64-2'-O-RIBOSYLPHOSPHATE TRANSFERASE"/>
    <property type="match status" value="1"/>
</dbReference>
<dbReference type="PANTHER" id="PTHR31811">
    <property type="entry name" value="TRNA A64-2'-O-RIBOSYLPHOSPHATE TRANSFERASE"/>
    <property type="match status" value="1"/>
</dbReference>
<dbReference type="GO" id="GO:0005737">
    <property type="term" value="C:cytoplasm"/>
    <property type="evidence" value="ECO:0007669"/>
    <property type="project" value="TreeGrafter"/>
</dbReference>
<reference evidence="2 3" key="1">
    <citation type="submission" date="2014-04" db="EMBL/GenBank/DDBJ databases">
        <authorList>
            <consortium name="DOE Joint Genome Institute"/>
            <person name="Kuo A."/>
            <person name="Ruytinx J."/>
            <person name="Rineau F."/>
            <person name="Colpaert J."/>
            <person name="Kohler A."/>
            <person name="Nagy L.G."/>
            <person name="Floudas D."/>
            <person name="Copeland A."/>
            <person name="Barry K.W."/>
            <person name="Cichocki N."/>
            <person name="Veneault-Fourrey C."/>
            <person name="LaButti K."/>
            <person name="Lindquist E.A."/>
            <person name="Lipzen A."/>
            <person name="Lundell T."/>
            <person name="Morin E."/>
            <person name="Murat C."/>
            <person name="Sun H."/>
            <person name="Tunlid A."/>
            <person name="Henrissat B."/>
            <person name="Grigoriev I.V."/>
            <person name="Hibbett D.S."/>
            <person name="Martin F."/>
            <person name="Nordberg H.P."/>
            <person name="Cantor M.N."/>
            <person name="Hua S.X."/>
        </authorList>
    </citation>
    <scope>NUCLEOTIDE SEQUENCE [LARGE SCALE GENOMIC DNA]</scope>
    <source>
        <strain evidence="2 3">UH-Slu-Lm8-n1</strain>
    </source>
</reference>
<protein>
    <recommendedName>
        <fullName evidence="1">Rit1 N-terminal domain-containing protein</fullName>
    </recommendedName>
</protein>
<sequence>LLLVDSTKAGKRMPDAFSNTIPIWCAVINRAILKTTPKMNVDAEFWNTKLYTPPSVVSSQEHDQIEQ</sequence>